<proteinExistence type="predicted"/>
<keyword evidence="2" id="KW-1133">Transmembrane helix</keyword>
<dbReference type="EMBL" id="NKQK01000023">
    <property type="protein sequence ID" value="PSR95725.1"/>
    <property type="molecule type" value="Genomic_DNA"/>
</dbReference>
<dbReference type="FunCoup" id="A0A2R6PRL6">
    <property type="interactions" value="133"/>
</dbReference>
<reference evidence="3 4" key="1">
    <citation type="submission" date="2017-07" db="EMBL/GenBank/DDBJ databases">
        <title>An improved, manually edited Actinidia chinensis var. chinensis (kiwifruit) genome highlights the challenges associated with draft genomes and gene prediction in plants.</title>
        <authorList>
            <person name="Pilkington S."/>
            <person name="Crowhurst R."/>
            <person name="Hilario E."/>
            <person name="Nardozza S."/>
            <person name="Fraser L."/>
            <person name="Peng Y."/>
            <person name="Gunaseelan K."/>
            <person name="Simpson R."/>
            <person name="Tahir J."/>
            <person name="Deroles S."/>
            <person name="Templeton K."/>
            <person name="Luo Z."/>
            <person name="Davy M."/>
            <person name="Cheng C."/>
            <person name="Mcneilage M."/>
            <person name="Scaglione D."/>
            <person name="Liu Y."/>
            <person name="Zhang Q."/>
            <person name="Datson P."/>
            <person name="De Silva N."/>
            <person name="Gardiner S."/>
            <person name="Bassett H."/>
            <person name="Chagne D."/>
            <person name="Mccallum J."/>
            <person name="Dzierzon H."/>
            <person name="Deng C."/>
            <person name="Wang Y.-Y."/>
            <person name="Barron N."/>
            <person name="Manako K."/>
            <person name="Bowen J."/>
            <person name="Foster T."/>
            <person name="Erridge Z."/>
            <person name="Tiffin H."/>
            <person name="Waite C."/>
            <person name="Davies K."/>
            <person name="Grierson E."/>
            <person name="Laing W."/>
            <person name="Kirk R."/>
            <person name="Chen X."/>
            <person name="Wood M."/>
            <person name="Montefiori M."/>
            <person name="Brummell D."/>
            <person name="Schwinn K."/>
            <person name="Catanach A."/>
            <person name="Fullerton C."/>
            <person name="Li D."/>
            <person name="Meiyalaghan S."/>
            <person name="Nieuwenhuizen N."/>
            <person name="Read N."/>
            <person name="Prakash R."/>
            <person name="Hunter D."/>
            <person name="Zhang H."/>
            <person name="Mckenzie M."/>
            <person name="Knabel M."/>
            <person name="Harris A."/>
            <person name="Allan A."/>
            <person name="Chen A."/>
            <person name="Janssen B."/>
            <person name="Plunkett B."/>
            <person name="Dwamena C."/>
            <person name="Voogd C."/>
            <person name="Leif D."/>
            <person name="Lafferty D."/>
            <person name="Souleyre E."/>
            <person name="Varkonyi-Gasic E."/>
            <person name="Gambi F."/>
            <person name="Hanley J."/>
            <person name="Yao J.-L."/>
            <person name="Cheung J."/>
            <person name="David K."/>
            <person name="Warren B."/>
            <person name="Marsh K."/>
            <person name="Snowden K."/>
            <person name="Lin-Wang K."/>
            <person name="Brian L."/>
            <person name="Martinez-Sanchez M."/>
            <person name="Wang M."/>
            <person name="Ileperuma N."/>
            <person name="Macnee N."/>
            <person name="Campin R."/>
            <person name="Mcatee P."/>
            <person name="Drummond R."/>
            <person name="Espley R."/>
            <person name="Ireland H."/>
            <person name="Wu R."/>
            <person name="Atkinson R."/>
            <person name="Karunairetnam S."/>
            <person name="Bulley S."/>
            <person name="Chunkath S."/>
            <person name="Hanley Z."/>
            <person name="Storey R."/>
            <person name="Thrimawithana A."/>
            <person name="Thomson S."/>
            <person name="David C."/>
            <person name="Testolin R."/>
        </authorList>
    </citation>
    <scope>NUCLEOTIDE SEQUENCE [LARGE SCALE GENOMIC DNA]</scope>
    <source>
        <strain evidence="4">cv. Red5</strain>
        <tissue evidence="3">Young leaf</tissue>
    </source>
</reference>
<keyword evidence="2" id="KW-0812">Transmembrane</keyword>
<dbReference type="SMR" id="A0A2R6PRL6"/>
<dbReference type="OMA" id="WAYARII"/>
<dbReference type="InParanoid" id="A0A2R6PRL6"/>
<keyword evidence="2" id="KW-0472">Membrane</keyword>
<feature type="coiled-coil region" evidence="1">
    <location>
        <begin position="42"/>
        <end position="69"/>
    </location>
</feature>
<dbReference type="STRING" id="1590841.A0A2R6PRL6"/>
<keyword evidence="1" id="KW-0175">Coiled coil</keyword>
<dbReference type="AlphaFoldDB" id="A0A2R6PRL6"/>
<evidence type="ECO:0000256" key="1">
    <source>
        <dbReference type="SAM" id="Coils"/>
    </source>
</evidence>
<sequence>MEISPRLGYYSRRWGYFRIITGTIVGGVLGFYVMHRVELSYKEKWNERLKKYEEELNKKREKIKELEESI</sequence>
<reference evidence="4" key="2">
    <citation type="journal article" date="2018" name="BMC Genomics">
        <title>A manually annotated Actinidia chinensis var. chinensis (kiwifruit) genome highlights the challenges associated with draft genomes and gene prediction in plants.</title>
        <authorList>
            <person name="Pilkington S.M."/>
            <person name="Crowhurst R."/>
            <person name="Hilario E."/>
            <person name="Nardozza S."/>
            <person name="Fraser L."/>
            <person name="Peng Y."/>
            <person name="Gunaseelan K."/>
            <person name="Simpson R."/>
            <person name="Tahir J."/>
            <person name="Deroles S.C."/>
            <person name="Templeton K."/>
            <person name="Luo Z."/>
            <person name="Davy M."/>
            <person name="Cheng C."/>
            <person name="McNeilage M."/>
            <person name="Scaglione D."/>
            <person name="Liu Y."/>
            <person name="Zhang Q."/>
            <person name="Datson P."/>
            <person name="De Silva N."/>
            <person name="Gardiner S.E."/>
            <person name="Bassett H."/>
            <person name="Chagne D."/>
            <person name="McCallum J."/>
            <person name="Dzierzon H."/>
            <person name="Deng C."/>
            <person name="Wang Y.Y."/>
            <person name="Barron L."/>
            <person name="Manako K."/>
            <person name="Bowen J."/>
            <person name="Foster T.M."/>
            <person name="Erridge Z.A."/>
            <person name="Tiffin H."/>
            <person name="Waite C.N."/>
            <person name="Davies K.M."/>
            <person name="Grierson E.P."/>
            <person name="Laing W.A."/>
            <person name="Kirk R."/>
            <person name="Chen X."/>
            <person name="Wood M."/>
            <person name="Montefiori M."/>
            <person name="Brummell D.A."/>
            <person name="Schwinn K.E."/>
            <person name="Catanach A."/>
            <person name="Fullerton C."/>
            <person name="Li D."/>
            <person name="Meiyalaghan S."/>
            <person name="Nieuwenhuizen N."/>
            <person name="Read N."/>
            <person name="Prakash R."/>
            <person name="Hunter D."/>
            <person name="Zhang H."/>
            <person name="McKenzie M."/>
            <person name="Knabel M."/>
            <person name="Harris A."/>
            <person name="Allan A.C."/>
            <person name="Gleave A."/>
            <person name="Chen A."/>
            <person name="Janssen B.J."/>
            <person name="Plunkett B."/>
            <person name="Ampomah-Dwamena C."/>
            <person name="Voogd C."/>
            <person name="Leif D."/>
            <person name="Lafferty D."/>
            <person name="Souleyre E.J.F."/>
            <person name="Varkonyi-Gasic E."/>
            <person name="Gambi F."/>
            <person name="Hanley J."/>
            <person name="Yao J.L."/>
            <person name="Cheung J."/>
            <person name="David K.M."/>
            <person name="Warren B."/>
            <person name="Marsh K."/>
            <person name="Snowden K.C."/>
            <person name="Lin-Wang K."/>
            <person name="Brian L."/>
            <person name="Martinez-Sanchez M."/>
            <person name="Wang M."/>
            <person name="Ileperuma N."/>
            <person name="Macnee N."/>
            <person name="Campin R."/>
            <person name="McAtee P."/>
            <person name="Drummond R.S.M."/>
            <person name="Espley R.V."/>
            <person name="Ireland H.S."/>
            <person name="Wu R."/>
            <person name="Atkinson R.G."/>
            <person name="Karunairetnam S."/>
            <person name="Bulley S."/>
            <person name="Chunkath S."/>
            <person name="Hanley Z."/>
            <person name="Storey R."/>
            <person name="Thrimawithana A.H."/>
            <person name="Thomson S."/>
            <person name="David C."/>
            <person name="Testolin R."/>
            <person name="Huang H."/>
            <person name="Hellens R.P."/>
            <person name="Schaffer R.J."/>
        </authorList>
    </citation>
    <scope>NUCLEOTIDE SEQUENCE [LARGE SCALE GENOMIC DNA]</scope>
    <source>
        <strain evidence="4">cv. Red5</strain>
    </source>
</reference>
<evidence type="ECO:0000256" key="2">
    <source>
        <dbReference type="SAM" id="Phobius"/>
    </source>
</evidence>
<accession>A0A2R6PRL6</accession>
<keyword evidence="3" id="KW-0436">Ligase</keyword>
<keyword evidence="4" id="KW-1185">Reference proteome</keyword>
<protein>
    <submittedName>
        <fullName evidence="3">Serine--tRNA ligase</fullName>
    </submittedName>
</protein>
<gene>
    <name evidence="3" type="ORF">CEY00_Acc21857</name>
</gene>
<feature type="transmembrane region" description="Helical" evidence="2">
    <location>
        <begin position="15"/>
        <end position="34"/>
    </location>
</feature>
<evidence type="ECO:0000313" key="4">
    <source>
        <dbReference type="Proteomes" id="UP000241394"/>
    </source>
</evidence>
<evidence type="ECO:0000313" key="3">
    <source>
        <dbReference type="EMBL" id="PSR95725.1"/>
    </source>
</evidence>
<dbReference type="GO" id="GO:0016874">
    <property type="term" value="F:ligase activity"/>
    <property type="evidence" value="ECO:0007669"/>
    <property type="project" value="UniProtKB-KW"/>
</dbReference>
<dbReference type="OrthoDB" id="1927707at2759"/>
<comment type="caution">
    <text evidence="3">The sequence shown here is derived from an EMBL/GenBank/DDBJ whole genome shotgun (WGS) entry which is preliminary data.</text>
</comment>
<dbReference type="Proteomes" id="UP000241394">
    <property type="component" value="Chromosome LG23"/>
</dbReference>
<dbReference type="Gramene" id="PSR95725">
    <property type="protein sequence ID" value="PSR95725"/>
    <property type="gene ID" value="CEY00_Acc21857"/>
</dbReference>
<name>A0A2R6PRL6_ACTCC</name>
<organism evidence="3 4">
    <name type="scientific">Actinidia chinensis var. chinensis</name>
    <name type="common">Chinese soft-hair kiwi</name>
    <dbReference type="NCBI Taxonomy" id="1590841"/>
    <lineage>
        <taxon>Eukaryota</taxon>
        <taxon>Viridiplantae</taxon>
        <taxon>Streptophyta</taxon>
        <taxon>Embryophyta</taxon>
        <taxon>Tracheophyta</taxon>
        <taxon>Spermatophyta</taxon>
        <taxon>Magnoliopsida</taxon>
        <taxon>eudicotyledons</taxon>
        <taxon>Gunneridae</taxon>
        <taxon>Pentapetalae</taxon>
        <taxon>asterids</taxon>
        <taxon>Ericales</taxon>
        <taxon>Actinidiaceae</taxon>
        <taxon>Actinidia</taxon>
    </lineage>
</organism>